<reference evidence="2" key="1">
    <citation type="journal article" date="2022" name="Int. J. Mol. Sci.">
        <title>Draft Genome of Tanacetum Coccineum: Genomic Comparison of Closely Related Tanacetum-Family Plants.</title>
        <authorList>
            <person name="Yamashiro T."/>
            <person name="Shiraishi A."/>
            <person name="Nakayama K."/>
            <person name="Satake H."/>
        </authorList>
    </citation>
    <scope>NUCLEOTIDE SEQUENCE</scope>
</reference>
<name>A0ABQ5DQ38_9ASTR</name>
<dbReference type="Proteomes" id="UP001151760">
    <property type="component" value="Unassembled WGS sequence"/>
</dbReference>
<evidence type="ECO:0000256" key="1">
    <source>
        <dbReference type="SAM" id="MobiDB-lite"/>
    </source>
</evidence>
<dbReference type="EMBL" id="BQNB010015478">
    <property type="protein sequence ID" value="GJT40487.1"/>
    <property type="molecule type" value="Genomic_DNA"/>
</dbReference>
<protein>
    <recommendedName>
        <fullName evidence="4">Integrase, catalytic region, zinc finger, CCHC-type, peptidase aspartic, catalytic</fullName>
    </recommendedName>
</protein>
<reference evidence="2" key="2">
    <citation type="submission" date="2022-01" db="EMBL/GenBank/DDBJ databases">
        <authorList>
            <person name="Yamashiro T."/>
            <person name="Shiraishi A."/>
            <person name="Satake H."/>
            <person name="Nakayama K."/>
        </authorList>
    </citation>
    <scope>NUCLEOTIDE SEQUENCE</scope>
</reference>
<organism evidence="2 3">
    <name type="scientific">Tanacetum coccineum</name>
    <dbReference type="NCBI Taxonomy" id="301880"/>
    <lineage>
        <taxon>Eukaryota</taxon>
        <taxon>Viridiplantae</taxon>
        <taxon>Streptophyta</taxon>
        <taxon>Embryophyta</taxon>
        <taxon>Tracheophyta</taxon>
        <taxon>Spermatophyta</taxon>
        <taxon>Magnoliopsida</taxon>
        <taxon>eudicotyledons</taxon>
        <taxon>Gunneridae</taxon>
        <taxon>Pentapetalae</taxon>
        <taxon>asterids</taxon>
        <taxon>campanulids</taxon>
        <taxon>Asterales</taxon>
        <taxon>Asteraceae</taxon>
        <taxon>Asteroideae</taxon>
        <taxon>Anthemideae</taxon>
        <taxon>Anthemidinae</taxon>
        <taxon>Tanacetum</taxon>
    </lineage>
</organism>
<keyword evidence="3" id="KW-1185">Reference proteome</keyword>
<evidence type="ECO:0008006" key="4">
    <source>
        <dbReference type="Google" id="ProtNLM"/>
    </source>
</evidence>
<feature type="compositionally biased region" description="Polar residues" evidence="1">
    <location>
        <begin position="318"/>
        <end position="328"/>
    </location>
</feature>
<feature type="region of interest" description="Disordered" evidence="1">
    <location>
        <begin position="366"/>
        <end position="386"/>
    </location>
</feature>
<evidence type="ECO:0000313" key="3">
    <source>
        <dbReference type="Proteomes" id="UP001151760"/>
    </source>
</evidence>
<evidence type="ECO:0000313" key="2">
    <source>
        <dbReference type="EMBL" id="GJT40487.1"/>
    </source>
</evidence>
<feature type="region of interest" description="Disordered" evidence="1">
    <location>
        <begin position="311"/>
        <end position="345"/>
    </location>
</feature>
<feature type="compositionally biased region" description="Polar residues" evidence="1">
    <location>
        <begin position="368"/>
        <end position="378"/>
    </location>
</feature>
<comment type="caution">
    <text evidence="2">The sequence shown here is derived from an EMBL/GenBank/DDBJ whole genome shotgun (WGS) entry which is preliminary data.</text>
</comment>
<gene>
    <name evidence="2" type="ORF">Tco_0940352</name>
</gene>
<sequence length="386" mass="43250">MQQPLPNNNYNPQPSFNQNYMQQPILNLEDISDPTTAMSTELVRIAKAFKFSTPTNNNQRTSSNPCNRQIAQPGMNMGQDRQIHIVKGNGGNQFRQYVGQNVGNQNGYNALQNVRNQVVQNVVQNSDPGLWVCKWNNGNQIKVFTTYRGIGFILLGNCTVKPRRRVAAYLRLRNLDEIEEVNANCILMANLQHALTSGTQTDKAPVYDSARSAETSNLLQTKLLNLLRVVVSQDIMSIVQNPTVVETSDLQTELEYYNDTQQMIERLQAQLGDLKGKCKDTPCVSDTLDPLSHKLENENVELEFQLFDKTSEQKDTTKGTSVNTQFRKQSILGKPPSSSGSKLYAVTPFPKSKGLPMIDESHALLKPVSSNSIPTPQESKVMKMRK</sequence>
<proteinExistence type="predicted"/>
<accession>A0ABQ5DQ38</accession>